<name>A0A7S1JWG3_9ALVE</name>
<evidence type="ECO:0000313" key="1">
    <source>
        <dbReference type="EMBL" id="CAD9056142.1"/>
    </source>
</evidence>
<dbReference type="EMBL" id="HBGB01019330">
    <property type="protein sequence ID" value="CAD9056142.1"/>
    <property type="molecule type" value="Transcribed_RNA"/>
</dbReference>
<accession>A0A7S1JWG3</accession>
<organism evidence="1">
    <name type="scientific">Vitrella brassicaformis</name>
    <dbReference type="NCBI Taxonomy" id="1169539"/>
    <lineage>
        <taxon>Eukaryota</taxon>
        <taxon>Sar</taxon>
        <taxon>Alveolata</taxon>
        <taxon>Colpodellida</taxon>
        <taxon>Vitrellaceae</taxon>
        <taxon>Vitrella</taxon>
    </lineage>
</organism>
<sequence length="139" mass="15095">MQDIVCLLTSASCLTTTTRAAHTMHHLHKTIKSGASILFPVQWTWSSYTLSPGSTNECLSLSAIRPSIKLATALLLLCRHPSISVCVCLRLEHVVVLLVLVMVVDATTNTTTTGAHRPHPTAVPTLNRHVIAFSLVFVE</sequence>
<proteinExistence type="predicted"/>
<dbReference type="AlphaFoldDB" id="A0A7S1JWG3"/>
<reference evidence="1" key="1">
    <citation type="submission" date="2021-01" db="EMBL/GenBank/DDBJ databases">
        <authorList>
            <person name="Corre E."/>
            <person name="Pelletier E."/>
            <person name="Niang G."/>
            <person name="Scheremetjew M."/>
            <person name="Finn R."/>
            <person name="Kale V."/>
            <person name="Holt S."/>
            <person name="Cochrane G."/>
            <person name="Meng A."/>
            <person name="Brown T."/>
            <person name="Cohen L."/>
        </authorList>
    </citation>
    <scope>NUCLEOTIDE SEQUENCE</scope>
    <source>
        <strain evidence="1">CCMP3346</strain>
    </source>
</reference>
<protein>
    <submittedName>
        <fullName evidence="1">Uncharacterized protein</fullName>
    </submittedName>
</protein>
<gene>
    <name evidence="1" type="ORF">VBRA1451_LOCUS11207</name>
</gene>